<dbReference type="RefSeq" id="WP_184945733.1">
    <property type="nucleotide sequence ID" value="NZ_JACHJV010000003.1"/>
</dbReference>
<accession>A0A7W7RAK0</accession>
<dbReference type="Proteomes" id="UP000540506">
    <property type="component" value="Unassembled WGS sequence"/>
</dbReference>
<organism evidence="1 2">
    <name type="scientific">Kitasatospora kifunensis</name>
    <name type="common">Streptomyces kifunensis</name>
    <dbReference type="NCBI Taxonomy" id="58351"/>
    <lineage>
        <taxon>Bacteria</taxon>
        <taxon>Bacillati</taxon>
        <taxon>Actinomycetota</taxon>
        <taxon>Actinomycetes</taxon>
        <taxon>Kitasatosporales</taxon>
        <taxon>Streptomycetaceae</taxon>
        <taxon>Kitasatospora</taxon>
    </lineage>
</organism>
<dbReference type="AlphaFoldDB" id="A0A7W7RAK0"/>
<protein>
    <submittedName>
        <fullName evidence="1">Uncharacterized protein</fullName>
    </submittedName>
</protein>
<evidence type="ECO:0000313" key="1">
    <source>
        <dbReference type="EMBL" id="MBB4928384.1"/>
    </source>
</evidence>
<dbReference type="EMBL" id="JACHJV010000003">
    <property type="protein sequence ID" value="MBB4928384.1"/>
    <property type="molecule type" value="Genomic_DNA"/>
</dbReference>
<reference evidence="1 2" key="1">
    <citation type="submission" date="2020-08" db="EMBL/GenBank/DDBJ databases">
        <title>Sequencing the genomes of 1000 actinobacteria strains.</title>
        <authorList>
            <person name="Klenk H.-P."/>
        </authorList>
    </citation>
    <scope>NUCLEOTIDE SEQUENCE [LARGE SCALE GENOMIC DNA]</scope>
    <source>
        <strain evidence="1 2">DSM 41654</strain>
    </source>
</reference>
<evidence type="ECO:0000313" key="2">
    <source>
        <dbReference type="Proteomes" id="UP000540506"/>
    </source>
</evidence>
<keyword evidence="2" id="KW-1185">Reference proteome</keyword>
<gene>
    <name evidence="1" type="ORF">FHR34_007481</name>
</gene>
<name>A0A7W7RAK0_KITKI</name>
<proteinExistence type="predicted"/>
<sequence length="99" mass="10836">MTEQAGGTDLDRDKRIEEYSLLHSGLMDGMHGISDAFRELGSGTGRGFGPMERFRENHLDTGRPVAELADRAAGLATEATEYDANHRRLVGPGILLPPW</sequence>
<comment type="caution">
    <text evidence="1">The sequence shown here is derived from an EMBL/GenBank/DDBJ whole genome shotgun (WGS) entry which is preliminary data.</text>
</comment>